<dbReference type="Proteomes" id="UP000006527">
    <property type="component" value="Segment"/>
</dbReference>
<dbReference type="GeneID" id="10328609"/>
<dbReference type="RefSeq" id="YP_004324093.1">
    <property type="nucleotide sequence ID" value="NC_015287.1"/>
</dbReference>
<name>E3SKV8_9CAUD</name>
<sequence length="58" mass="6639">MRTKSKIAHYHMRNSEYGTGMDIQLNHLSNSFSALLKMGIGALIGYYIHKLTRSGRLR</sequence>
<evidence type="ECO:0000313" key="1">
    <source>
        <dbReference type="EMBL" id="ADO98106.1"/>
    </source>
</evidence>
<organism evidence="1 2">
    <name type="scientific">Synechococcus phage S-SSM7</name>
    <dbReference type="NCBI Taxonomy" id="445686"/>
    <lineage>
        <taxon>Viruses</taxon>
        <taxon>Duplodnaviria</taxon>
        <taxon>Heunggongvirae</taxon>
        <taxon>Uroviricota</taxon>
        <taxon>Caudoviricetes</taxon>
        <taxon>Pantevenvirales</taxon>
        <taxon>Kyanoviridae</taxon>
        <taxon>Lipsvirus</taxon>
        <taxon>Lipsvirus ssm7</taxon>
    </lineage>
</organism>
<proteinExistence type="predicted"/>
<protein>
    <submittedName>
        <fullName evidence="1">Uncharacterized protein</fullName>
    </submittedName>
</protein>
<keyword evidence="2" id="KW-1185">Reference proteome</keyword>
<gene>
    <name evidence="1" type="ORF">SSSM7_040</name>
</gene>
<dbReference type="KEGG" id="vg:10328609"/>
<accession>E3SKV8</accession>
<dbReference type="EMBL" id="GU071098">
    <property type="protein sequence ID" value="ADO98106.1"/>
    <property type="molecule type" value="Genomic_DNA"/>
</dbReference>
<evidence type="ECO:0000313" key="2">
    <source>
        <dbReference type="Proteomes" id="UP000006527"/>
    </source>
</evidence>
<reference evidence="1 2" key="1">
    <citation type="journal article" date="2010" name="Environ. Microbiol.">
        <title>Genomic analysis of oceanic cyanobacterial myoviruses compared with T4-like myoviruses from diverse hosts and environments.</title>
        <authorList>
            <person name="Sullivan M.B."/>
            <person name="Huang K.H."/>
            <person name="Ignacio-Espinoza J.C."/>
            <person name="Berlin A.M."/>
            <person name="Kelly L."/>
            <person name="Weigele P.R."/>
            <person name="DeFrancesco A.S."/>
            <person name="Kern S.E."/>
            <person name="Thompson L.R."/>
            <person name="Young S."/>
            <person name="Yandava C."/>
            <person name="Fu R."/>
            <person name="Krastins B."/>
            <person name="Chase M."/>
            <person name="Sarracino D."/>
            <person name="Osburne M.S."/>
            <person name="Henn M.R."/>
            <person name="Chisholm S.W."/>
        </authorList>
    </citation>
    <scope>NUCLEOTIDE SEQUENCE [LARGE SCALE GENOMIC DNA]</scope>
    <source>
        <strain evidence="1">8109-3</strain>
    </source>
</reference>